<reference evidence="1 2" key="1">
    <citation type="journal article" date="2021" name="Commun. Biol.">
        <title>The genome of Shorea leprosula (Dipterocarpaceae) highlights the ecological relevance of drought in aseasonal tropical rainforests.</title>
        <authorList>
            <person name="Ng K.K.S."/>
            <person name="Kobayashi M.J."/>
            <person name="Fawcett J.A."/>
            <person name="Hatakeyama M."/>
            <person name="Paape T."/>
            <person name="Ng C.H."/>
            <person name="Ang C.C."/>
            <person name="Tnah L.H."/>
            <person name="Lee C.T."/>
            <person name="Nishiyama T."/>
            <person name="Sese J."/>
            <person name="O'Brien M.J."/>
            <person name="Copetti D."/>
            <person name="Mohd Noor M.I."/>
            <person name="Ong R.C."/>
            <person name="Putra M."/>
            <person name="Sireger I.Z."/>
            <person name="Indrioko S."/>
            <person name="Kosugi Y."/>
            <person name="Izuno A."/>
            <person name="Isagi Y."/>
            <person name="Lee S.L."/>
            <person name="Shimizu K.K."/>
        </authorList>
    </citation>
    <scope>NUCLEOTIDE SEQUENCE [LARGE SCALE GENOMIC DNA]</scope>
    <source>
        <strain evidence="1">214</strain>
    </source>
</reference>
<comment type="caution">
    <text evidence="1">The sequence shown here is derived from an EMBL/GenBank/DDBJ whole genome shotgun (WGS) entry which is preliminary data.</text>
</comment>
<dbReference type="AlphaFoldDB" id="A0AAV5K7F8"/>
<name>A0AAV5K7F8_9ROSI</name>
<sequence length="75" mass="8885">MRKSRPQKGKFQIKGNQREMLEPHEKIEALVREVITAIAGYQRHRALMVVVTYTVECWRIERTGRKRKKESLAGY</sequence>
<evidence type="ECO:0000313" key="2">
    <source>
        <dbReference type="Proteomes" id="UP001054252"/>
    </source>
</evidence>
<dbReference type="EMBL" id="BPVZ01000055">
    <property type="protein sequence ID" value="GKV20615.1"/>
    <property type="molecule type" value="Genomic_DNA"/>
</dbReference>
<dbReference type="Proteomes" id="UP001054252">
    <property type="component" value="Unassembled WGS sequence"/>
</dbReference>
<gene>
    <name evidence="1" type="ORF">SLEP1_g30714</name>
</gene>
<accession>A0AAV5K7F8</accession>
<keyword evidence="2" id="KW-1185">Reference proteome</keyword>
<organism evidence="1 2">
    <name type="scientific">Rubroshorea leprosula</name>
    <dbReference type="NCBI Taxonomy" id="152421"/>
    <lineage>
        <taxon>Eukaryota</taxon>
        <taxon>Viridiplantae</taxon>
        <taxon>Streptophyta</taxon>
        <taxon>Embryophyta</taxon>
        <taxon>Tracheophyta</taxon>
        <taxon>Spermatophyta</taxon>
        <taxon>Magnoliopsida</taxon>
        <taxon>eudicotyledons</taxon>
        <taxon>Gunneridae</taxon>
        <taxon>Pentapetalae</taxon>
        <taxon>rosids</taxon>
        <taxon>malvids</taxon>
        <taxon>Malvales</taxon>
        <taxon>Dipterocarpaceae</taxon>
        <taxon>Rubroshorea</taxon>
    </lineage>
</organism>
<protein>
    <submittedName>
        <fullName evidence="1">Uncharacterized protein</fullName>
    </submittedName>
</protein>
<evidence type="ECO:0000313" key="1">
    <source>
        <dbReference type="EMBL" id="GKV20615.1"/>
    </source>
</evidence>
<proteinExistence type="predicted"/>